<feature type="transmembrane region" description="Helical" evidence="6">
    <location>
        <begin position="312"/>
        <end position="332"/>
    </location>
</feature>
<evidence type="ECO:0000256" key="6">
    <source>
        <dbReference type="SAM" id="Phobius"/>
    </source>
</evidence>
<gene>
    <name evidence="8" type="ORF">H9626_01440</name>
</gene>
<keyword evidence="3 6" id="KW-0812">Transmembrane</keyword>
<dbReference type="SUPFAM" id="SSF82866">
    <property type="entry name" value="Multidrug efflux transporter AcrB transmembrane domain"/>
    <property type="match status" value="2"/>
</dbReference>
<feature type="transmembrane region" description="Helical" evidence="6">
    <location>
        <begin position="17"/>
        <end position="35"/>
    </location>
</feature>
<dbReference type="RefSeq" id="WP_191709316.1">
    <property type="nucleotide sequence ID" value="NZ_JACSPQ010000001.1"/>
</dbReference>
<dbReference type="Gene3D" id="1.20.1640.10">
    <property type="entry name" value="Multidrug efflux transporter AcrB transmembrane domain"/>
    <property type="match status" value="2"/>
</dbReference>
<proteinExistence type="predicted"/>
<feature type="transmembrane region" description="Helical" evidence="6">
    <location>
        <begin position="808"/>
        <end position="837"/>
    </location>
</feature>
<keyword evidence="4 6" id="KW-1133">Transmembrane helix</keyword>
<feature type="transmembrane region" description="Helical" evidence="6">
    <location>
        <begin position="704"/>
        <end position="724"/>
    </location>
</feature>
<reference evidence="8 9" key="1">
    <citation type="submission" date="2020-08" db="EMBL/GenBank/DDBJ databases">
        <title>A Genomic Blueprint of the Chicken Gut Microbiome.</title>
        <authorList>
            <person name="Gilroy R."/>
            <person name="Ravi A."/>
            <person name="Getino M."/>
            <person name="Pursley I."/>
            <person name="Horton D.L."/>
            <person name="Alikhan N.-F."/>
            <person name="Baker D."/>
            <person name="Gharbi K."/>
            <person name="Hall N."/>
            <person name="Watson M."/>
            <person name="Adriaenssens E.M."/>
            <person name="Foster-Nyarko E."/>
            <person name="Jarju S."/>
            <person name="Secka A."/>
            <person name="Antonio M."/>
            <person name="Oren A."/>
            <person name="Chaudhuri R."/>
            <person name="La Ragione R.M."/>
            <person name="Hildebrand F."/>
            <person name="Pallen M.J."/>
        </authorList>
    </citation>
    <scope>NUCLEOTIDE SEQUENCE [LARGE SCALE GENOMIC DNA]</scope>
    <source>
        <strain evidence="8 9">Sa1YUN3</strain>
    </source>
</reference>
<feature type="transmembrane region" description="Helical" evidence="6">
    <location>
        <begin position="651"/>
        <end position="670"/>
    </location>
</feature>
<dbReference type="CDD" id="cd02440">
    <property type="entry name" value="AdoMet_MTases"/>
    <property type="match status" value="1"/>
</dbReference>
<evidence type="ECO:0000256" key="5">
    <source>
        <dbReference type="ARBA" id="ARBA00023136"/>
    </source>
</evidence>
<dbReference type="EMBL" id="JACSPQ010000001">
    <property type="protein sequence ID" value="MBD8000893.1"/>
    <property type="molecule type" value="Genomic_DNA"/>
</dbReference>
<dbReference type="Gene3D" id="3.40.50.150">
    <property type="entry name" value="Vaccinia Virus protein VP39"/>
    <property type="match status" value="1"/>
</dbReference>
<dbReference type="PANTHER" id="PTHR33406:SF13">
    <property type="entry name" value="MEMBRANE PROTEIN YDFJ"/>
    <property type="match status" value="1"/>
</dbReference>
<evidence type="ECO:0000256" key="3">
    <source>
        <dbReference type="ARBA" id="ARBA00022692"/>
    </source>
</evidence>
<dbReference type="InterPro" id="IPR050545">
    <property type="entry name" value="Mycobact_MmpL"/>
</dbReference>
<name>A0ABR8V812_9BACT</name>
<dbReference type="SUPFAM" id="SSF53335">
    <property type="entry name" value="S-adenosyl-L-methionine-dependent methyltransferases"/>
    <property type="match status" value="1"/>
</dbReference>
<dbReference type="InterPro" id="IPR004869">
    <property type="entry name" value="MMPL_dom"/>
</dbReference>
<feature type="transmembrane region" description="Helical" evidence="6">
    <location>
        <begin position="352"/>
        <end position="371"/>
    </location>
</feature>
<dbReference type="PANTHER" id="PTHR33406">
    <property type="entry name" value="MEMBRANE PROTEIN MJ1562-RELATED"/>
    <property type="match status" value="1"/>
</dbReference>
<evidence type="ECO:0000313" key="9">
    <source>
        <dbReference type="Proteomes" id="UP000616346"/>
    </source>
</evidence>
<evidence type="ECO:0000259" key="7">
    <source>
        <dbReference type="SMART" id="SM00563"/>
    </source>
</evidence>
<feature type="transmembrane region" description="Helical" evidence="6">
    <location>
        <begin position="676"/>
        <end position="697"/>
    </location>
</feature>
<dbReference type="Proteomes" id="UP000616346">
    <property type="component" value="Unassembled WGS sequence"/>
</dbReference>
<dbReference type="Pfam" id="PF03176">
    <property type="entry name" value="MMPL"/>
    <property type="match status" value="2"/>
</dbReference>
<dbReference type="Pfam" id="PF13649">
    <property type="entry name" value="Methyltransf_25"/>
    <property type="match status" value="1"/>
</dbReference>
<evidence type="ECO:0000256" key="1">
    <source>
        <dbReference type="ARBA" id="ARBA00004651"/>
    </source>
</evidence>
<dbReference type="InterPro" id="IPR029063">
    <property type="entry name" value="SAM-dependent_MTases_sf"/>
</dbReference>
<comment type="subcellular location">
    <subcellularLocation>
        <location evidence="1">Cell membrane</location>
        <topology evidence="1">Multi-pass membrane protein</topology>
    </subcellularLocation>
</comment>
<feature type="transmembrane region" description="Helical" evidence="6">
    <location>
        <begin position="383"/>
        <end position="403"/>
    </location>
</feature>
<evidence type="ECO:0000256" key="2">
    <source>
        <dbReference type="ARBA" id="ARBA00022475"/>
    </source>
</evidence>
<dbReference type="CDD" id="cd07989">
    <property type="entry name" value="LPLAT_AGPAT-like"/>
    <property type="match status" value="1"/>
</dbReference>
<evidence type="ECO:0000256" key="4">
    <source>
        <dbReference type="ARBA" id="ARBA00022989"/>
    </source>
</evidence>
<accession>A0ABR8V812</accession>
<keyword evidence="5 6" id="KW-0472">Membrane</keyword>
<dbReference type="InterPro" id="IPR041698">
    <property type="entry name" value="Methyltransf_25"/>
</dbReference>
<feature type="domain" description="Phospholipid/glycerol acyltransferase" evidence="7">
    <location>
        <begin position="885"/>
        <end position="994"/>
    </location>
</feature>
<dbReference type="SUPFAM" id="SSF69593">
    <property type="entry name" value="Glycerol-3-phosphate (1)-acyltransferase"/>
    <property type="match status" value="1"/>
</dbReference>
<comment type="caution">
    <text evidence="8">The sequence shown here is derived from an EMBL/GenBank/DDBJ whole genome shotgun (WGS) entry which is preliminary data.</text>
</comment>
<dbReference type="Pfam" id="PF01553">
    <property type="entry name" value="Acyltransferase"/>
    <property type="match status" value="1"/>
</dbReference>
<feature type="transmembrane region" description="Helical" evidence="6">
    <location>
        <begin position="744"/>
        <end position="762"/>
    </location>
</feature>
<feature type="transmembrane region" description="Helical" evidence="6">
    <location>
        <begin position="769"/>
        <end position="788"/>
    </location>
</feature>
<protein>
    <submittedName>
        <fullName evidence="8">MMPL family transporter</fullName>
    </submittedName>
</protein>
<keyword evidence="9" id="KW-1185">Reference proteome</keyword>
<feature type="transmembrane region" description="Helical" evidence="6">
    <location>
        <begin position="287"/>
        <end position="305"/>
    </location>
</feature>
<organism evidence="8 9">
    <name type="scientific">Phocaeicola faecium</name>
    <dbReference type="NCBI Taxonomy" id="2762213"/>
    <lineage>
        <taxon>Bacteria</taxon>
        <taxon>Pseudomonadati</taxon>
        <taxon>Bacteroidota</taxon>
        <taxon>Bacteroidia</taxon>
        <taxon>Bacteroidales</taxon>
        <taxon>Bacteroidaceae</taxon>
        <taxon>Phocaeicola</taxon>
    </lineage>
</organism>
<dbReference type="SMART" id="SM00563">
    <property type="entry name" value="PlsC"/>
    <property type="match status" value="1"/>
</dbReference>
<feature type="transmembrane region" description="Helical" evidence="6">
    <location>
        <begin position="263"/>
        <end position="281"/>
    </location>
</feature>
<sequence length="1271" mass="145469">MYNIFIHIYDWFEKRRIVLYFLLILIIGASGFYASQIKLQENISSFFDDGDKNDSNILENFRLKDRILVMVSGSEPDEMVETASSFSDSIQPLISKGLVNAVITGVNQETINNSSDFIYKYLPIFLEENDYIRIENDLADSCIEKSLDRYYTLLTSPSGFAIRDILHKDPLNLGTHMLKKFERFSEDFEYEIYDDYIFNKDMTTLFMYLEPTKSMTNTGENEELVKELEKTCNLLSNDQIKVECIGGPIVAVGNARQIKNDTYLTLSLAFIIILPLLYLSFRNKLSLLFIVLPPIFGAILALAIISITKSSISAIAIGAGAVVLGISLSYSIHIISHNNHTKNPRDIIRDLAYPLTVGCFTTIGAFIALMFTDSSLLQDMGLFASLTLIGTTVFSLVFLPHFLRFNNNNKTSKLLKGIEKYNGYAFEKNKYIIIGVAVATIICLFHYNKVEFDSDMSSINFESPSIKEAEKKATSILGNSKQQIYIVTSGNDHKEVIKAYSQLHELYDSLKNEDCIDKYTDIKDFIVDDEVQRDRISKWSQFWGNRAEESMSKVIKAGESFGFNETAFDELKKTLNQHYEVCDYNHLDCGKSILDDWIYKSSSSLTLISKISISQENKDKVYKEISNVGNTTIIDRAYFSSKMIETTSNDFNFILLVTSFLVFFTLLVTYGRIEIAILTFLPMCISWIIILGIMSLLNIKFNIVNIILATFIFGIGDDFSIFTMDGLLSKYKNGSKLFEAHKSAIFFSALTTVIGMGVLVFAKHPALQSIGAISVIGLCIVVIVSYTVQPYLFNLLILKPTQRGGQPYTILSCINTIYAFLYFIIGCIILNVIYLFLKVTFLNGKTKQNIFHNLIYHFIRIFLKSMYMVNVQYLNIKEIDFNKPSVIIANHQSFVDILILLSLSPKIVMVTKGWVWRSPVFGRIVQYAGFYTVEEGYEKLVDSLYPLVKEGYSIVVFPEGTRSDDCEIKRFHKGAFYLAEKLQLEIKPLVIYGTGLISSKKQPFYIKKGEIIAKVIPNSTDSELSSNTTYQEKTKYYRKLFLHEYDTLKEQYNRATNNYYKKLLIKNYIYKGPVLEWYMRIKCKMDGYYNYWDRKLPREARIVDVGCGYGQLCFMLGLLSPKREIIGIDYDSDKIELANNSFLANGKIRFSQGNMQDIILPESDAFIFNDSLHYVTPSCQERILCHCASRLNPNGVILIREGDSSKKTEHKTIIKSEIWSTRIIKFNKTEGPLNFISSDWIRQFTKRYNLNLKIEQCDRKTSQTIYIITKP</sequence>
<keyword evidence="2" id="KW-1003">Cell membrane</keyword>
<dbReference type="InterPro" id="IPR002123">
    <property type="entry name" value="Plipid/glycerol_acylTrfase"/>
</dbReference>
<evidence type="ECO:0000313" key="8">
    <source>
        <dbReference type="EMBL" id="MBD8000893.1"/>
    </source>
</evidence>